<gene>
    <name evidence="1" type="ORF">F511_22367</name>
</gene>
<organism evidence="1 2">
    <name type="scientific">Dorcoceras hygrometricum</name>
    <dbReference type="NCBI Taxonomy" id="472368"/>
    <lineage>
        <taxon>Eukaryota</taxon>
        <taxon>Viridiplantae</taxon>
        <taxon>Streptophyta</taxon>
        <taxon>Embryophyta</taxon>
        <taxon>Tracheophyta</taxon>
        <taxon>Spermatophyta</taxon>
        <taxon>Magnoliopsida</taxon>
        <taxon>eudicotyledons</taxon>
        <taxon>Gunneridae</taxon>
        <taxon>Pentapetalae</taxon>
        <taxon>asterids</taxon>
        <taxon>lamiids</taxon>
        <taxon>Lamiales</taxon>
        <taxon>Gesneriaceae</taxon>
        <taxon>Didymocarpoideae</taxon>
        <taxon>Trichosporeae</taxon>
        <taxon>Loxocarpinae</taxon>
        <taxon>Dorcoceras</taxon>
    </lineage>
</organism>
<dbReference type="Proteomes" id="UP000250235">
    <property type="component" value="Unassembled WGS sequence"/>
</dbReference>
<evidence type="ECO:0000313" key="2">
    <source>
        <dbReference type="Proteomes" id="UP000250235"/>
    </source>
</evidence>
<dbReference type="EMBL" id="KQ999948">
    <property type="protein sequence ID" value="KZV40528.1"/>
    <property type="molecule type" value="Genomic_DNA"/>
</dbReference>
<name>A0A2Z7C8A1_9LAMI</name>
<protein>
    <submittedName>
        <fullName evidence="1">F-box protein</fullName>
    </submittedName>
</protein>
<reference evidence="1 2" key="1">
    <citation type="journal article" date="2015" name="Proc. Natl. Acad. Sci. U.S.A.">
        <title>The resurrection genome of Boea hygrometrica: A blueprint for survival of dehydration.</title>
        <authorList>
            <person name="Xiao L."/>
            <person name="Yang G."/>
            <person name="Zhang L."/>
            <person name="Yang X."/>
            <person name="Zhao S."/>
            <person name="Ji Z."/>
            <person name="Zhou Q."/>
            <person name="Hu M."/>
            <person name="Wang Y."/>
            <person name="Chen M."/>
            <person name="Xu Y."/>
            <person name="Jin H."/>
            <person name="Xiao X."/>
            <person name="Hu G."/>
            <person name="Bao F."/>
            <person name="Hu Y."/>
            <person name="Wan P."/>
            <person name="Li L."/>
            <person name="Deng X."/>
            <person name="Kuang T."/>
            <person name="Xiang C."/>
            <person name="Zhu J.K."/>
            <person name="Oliver M.J."/>
            <person name="He Y."/>
        </authorList>
    </citation>
    <scope>NUCLEOTIDE SEQUENCE [LARGE SCALE GENOMIC DNA]</scope>
    <source>
        <strain evidence="2">cv. XS01</strain>
    </source>
</reference>
<sequence length="155" mass="17691">MAIQNFSNWILNLRFPCHKTFRKANNSVHGNNKGDKGRNPTLTMSQRNTRLSDILSRINNQSSLVTHYLPTSSISSPRRHLRGTHILEGKQMIISNCGNIWGIRALREHSQWKTDVAHRGHKDRCYPTDPMEFQVYNNHPPPSIQATANEGGTSY</sequence>
<accession>A0A2Z7C8A1</accession>
<evidence type="ECO:0000313" key="1">
    <source>
        <dbReference type="EMBL" id="KZV40528.1"/>
    </source>
</evidence>
<proteinExistence type="predicted"/>
<keyword evidence="2" id="KW-1185">Reference proteome</keyword>
<dbReference type="AlphaFoldDB" id="A0A2Z7C8A1"/>